<comment type="caution">
    <text evidence="2">The sequence shown here is derived from an EMBL/GenBank/DDBJ whole genome shotgun (WGS) entry which is preliminary data.</text>
</comment>
<dbReference type="EMBL" id="LAZR01000301">
    <property type="protein sequence ID" value="KKN75946.1"/>
    <property type="molecule type" value="Genomic_DNA"/>
</dbReference>
<proteinExistence type="predicted"/>
<organism evidence="2">
    <name type="scientific">marine sediment metagenome</name>
    <dbReference type="NCBI Taxonomy" id="412755"/>
    <lineage>
        <taxon>unclassified sequences</taxon>
        <taxon>metagenomes</taxon>
        <taxon>ecological metagenomes</taxon>
    </lineage>
</organism>
<accession>A0A0F9VR55</accession>
<feature type="region of interest" description="Disordered" evidence="1">
    <location>
        <begin position="1"/>
        <end position="20"/>
    </location>
</feature>
<sequence>MSEYGFYGDPPPQPSSKDCTAKRVTKHNERQYLACWYPQMGGYGSRCMVELPTEKGGCFEAFIWHDGSFPFDTKDVGTDSFGDGTVRQPAHIHHCSVDQFTQFATDVNQAAL</sequence>
<name>A0A0F9VR55_9ZZZZ</name>
<gene>
    <name evidence="2" type="ORF">LCGC14_0375030</name>
</gene>
<evidence type="ECO:0000313" key="2">
    <source>
        <dbReference type="EMBL" id="KKN75946.1"/>
    </source>
</evidence>
<protein>
    <submittedName>
        <fullName evidence="2">Uncharacterized protein</fullName>
    </submittedName>
</protein>
<evidence type="ECO:0000256" key="1">
    <source>
        <dbReference type="SAM" id="MobiDB-lite"/>
    </source>
</evidence>
<reference evidence="2" key="1">
    <citation type="journal article" date="2015" name="Nature">
        <title>Complex archaea that bridge the gap between prokaryotes and eukaryotes.</title>
        <authorList>
            <person name="Spang A."/>
            <person name="Saw J.H."/>
            <person name="Jorgensen S.L."/>
            <person name="Zaremba-Niedzwiedzka K."/>
            <person name="Martijn J."/>
            <person name="Lind A.E."/>
            <person name="van Eijk R."/>
            <person name="Schleper C."/>
            <person name="Guy L."/>
            <person name="Ettema T.J."/>
        </authorList>
    </citation>
    <scope>NUCLEOTIDE SEQUENCE</scope>
</reference>
<dbReference type="AlphaFoldDB" id="A0A0F9VR55"/>